<dbReference type="Pfam" id="PF08922">
    <property type="entry name" value="DUF1905"/>
    <property type="match status" value="1"/>
</dbReference>
<dbReference type="SUPFAM" id="SSF141694">
    <property type="entry name" value="AF2212/PG0164-like"/>
    <property type="match status" value="1"/>
</dbReference>
<sequence length="159" mass="18161">MEKPLVDGSYLLEKFQGKGGWTYAALPEVTPDKKAYFNWVKVNGHVDGYELKNYSLMPMGNGKLFLPVKAEIRKIIGKKVGDWVQITLFSAQQPVDTQNDLLLCLEDEPIAHQFYLSFSTEEQKAYIGWIDSAKSEETKIERLAETVNRLLKGQKFVEK</sequence>
<proteinExistence type="predicted"/>
<comment type="caution">
    <text evidence="1">The sequence shown here is derived from an EMBL/GenBank/DDBJ whole genome shotgun (WGS) entry which is preliminary data.</text>
</comment>
<evidence type="ECO:0000313" key="1">
    <source>
        <dbReference type="EMBL" id="RRA97756.1"/>
    </source>
</evidence>
<dbReference type="InterPro" id="IPR037079">
    <property type="entry name" value="AF2212/PG0164-like_sf"/>
</dbReference>
<evidence type="ECO:0000313" key="2">
    <source>
        <dbReference type="Proteomes" id="UP000271925"/>
    </source>
</evidence>
<name>A0A3P1B9G8_9BACT</name>
<protein>
    <submittedName>
        <fullName evidence="1">DUF1905 domain-containing protein</fullName>
    </submittedName>
</protein>
<dbReference type="Gene3D" id="2.40.30.100">
    <property type="entry name" value="AF2212/PG0164-like"/>
    <property type="match status" value="1"/>
</dbReference>
<dbReference type="Proteomes" id="UP000271925">
    <property type="component" value="Unassembled WGS sequence"/>
</dbReference>
<dbReference type="AlphaFoldDB" id="A0A3P1B9G8"/>
<dbReference type="Pfam" id="PF13376">
    <property type="entry name" value="OmdA"/>
    <property type="match status" value="1"/>
</dbReference>
<organism evidence="1 2">
    <name type="scientific">Larkinella rosea</name>
    <dbReference type="NCBI Taxonomy" id="2025312"/>
    <lineage>
        <taxon>Bacteria</taxon>
        <taxon>Pseudomonadati</taxon>
        <taxon>Bacteroidota</taxon>
        <taxon>Cytophagia</taxon>
        <taxon>Cytophagales</taxon>
        <taxon>Spirosomataceae</taxon>
        <taxon>Larkinella</taxon>
    </lineage>
</organism>
<dbReference type="InterPro" id="IPR015018">
    <property type="entry name" value="DUF1905"/>
</dbReference>
<keyword evidence="2" id="KW-1185">Reference proteome</keyword>
<dbReference type="EMBL" id="RQJO01000017">
    <property type="protein sequence ID" value="RRA97756.1"/>
    <property type="molecule type" value="Genomic_DNA"/>
</dbReference>
<gene>
    <name evidence="1" type="ORF">EHT25_31450</name>
</gene>
<dbReference type="OrthoDB" id="8246703at2"/>
<accession>A0A3P1B9G8</accession>
<reference evidence="1 2" key="1">
    <citation type="submission" date="2018-11" db="EMBL/GenBank/DDBJ databases">
        <authorList>
            <person name="Zhou Z."/>
            <person name="Wang G."/>
        </authorList>
    </citation>
    <scope>NUCLEOTIDE SEQUENCE [LARGE SCALE GENOMIC DNA]</scope>
    <source>
        <strain evidence="1 2">KCTC52004</strain>
    </source>
</reference>